<keyword evidence="6" id="KW-1133">Transmembrane helix</keyword>
<comment type="subcellular location">
    <subcellularLocation>
        <location evidence="1">Membrane</location>
        <topology evidence="1">Multi-pass membrane protein</topology>
    </subcellularLocation>
</comment>
<evidence type="ECO:0000256" key="6">
    <source>
        <dbReference type="ARBA" id="ARBA00022989"/>
    </source>
</evidence>
<evidence type="ECO:0000256" key="3">
    <source>
        <dbReference type="ARBA" id="ARBA00022448"/>
    </source>
</evidence>
<keyword evidence="4 8" id="KW-0812">Transmembrane</keyword>
<evidence type="ECO:0000256" key="1">
    <source>
        <dbReference type="ARBA" id="ARBA00004141"/>
    </source>
</evidence>
<comment type="similarity">
    <text evidence="2 9">Belongs to the mitochondrial carrier (TC 2.A.29) family.</text>
</comment>
<comment type="caution">
    <text evidence="10">The sequence shown here is derived from an EMBL/GenBank/DDBJ whole genome shotgun (WGS) entry which is preliminary data.</text>
</comment>
<keyword evidence="11" id="KW-1185">Reference proteome</keyword>
<evidence type="ECO:0000313" key="11">
    <source>
        <dbReference type="Proteomes" id="UP000324585"/>
    </source>
</evidence>
<dbReference type="GO" id="GO:0016020">
    <property type="term" value="C:membrane"/>
    <property type="evidence" value="ECO:0007669"/>
    <property type="project" value="UniProtKB-SubCell"/>
</dbReference>
<name>A0A5J4Z9G3_PORPP</name>
<keyword evidence="7 8" id="KW-0472">Membrane</keyword>
<evidence type="ECO:0000256" key="8">
    <source>
        <dbReference type="PROSITE-ProRule" id="PRU00282"/>
    </source>
</evidence>
<feature type="repeat" description="Solcar" evidence="8">
    <location>
        <begin position="121"/>
        <end position="204"/>
    </location>
</feature>
<evidence type="ECO:0000256" key="2">
    <source>
        <dbReference type="ARBA" id="ARBA00006375"/>
    </source>
</evidence>
<dbReference type="OrthoDB" id="276989at2759"/>
<dbReference type="EMBL" id="VRMN01000001">
    <property type="protein sequence ID" value="KAA8499634.1"/>
    <property type="molecule type" value="Genomic_DNA"/>
</dbReference>
<gene>
    <name evidence="10" type="ORF">FVE85_7219</name>
</gene>
<evidence type="ECO:0000256" key="5">
    <source>
        <dbReference type="ARBA" id="ARBA00022737"/>
    </source>
</evidence>
<accession>A0A5J4Z9G3</accession>
<keyword evidence="3 9" id="KW-0813">Transport</keyword>
<dbReference type="PANTHER" id="PTHR45667">
    <property type="entry name" value="S-ADENOSYLMETHIONINE MITOCHONDRIAL CARRIER PROTEIN"/>
    <property type="match status" value="1"/>
</dbReference>
<protein>
    <submittedName>
        <fullName evidence="10">Putative S-adenosylmethionine carrier 2, chloroplastic</fullName>
    </submittedName>
</protein>
<dbReference type="Gene3D" id="1.50.40.10">
    <property type="entry name" value="Mitochondrial carrier domain"/>
    <property type="match status" value="1"/>
</dbReference>
<organism evidence="10 11">
    <name type="scientific">Porphyridium purpureum</name>
    <name type="common">Red alga</name>
    <name type="synonym">Porphyridium cruentum</name>
    <dbReference type="NCBI Taxonomy" id="35688"/>
    <lineage>
        <taxon>Eukaryota</taxon>
        <taxon>Rhodophyta</taxon>
        <taxon>Bangiophyceae</taxon>
        <taxon>Porphyridiales</taxon>
        <taxon>Porphyridiaceae</taxon>
        <taxon>Porphyridium</taxon>
    </lineage>
</organism>
<dbReference type="Proteomes" id="UP000324585">
    <property type="component" value="Unassembled WGS sequence"/>
</dbReference>
<dbReference type="SUPFAM" id="SSF103506">
    <property type="entry name" value="Mitochondrial carrier"/>
    <property type="match status" value="1"/>
</dbReference>
<evidence type="ECO:0000256" key="7">
    <source>
        <dbReference type="ARBA" id="ARBA00023136"/>
    </source>
</evidence>
<keyword evidence="5" id="KW-0677">Repeat</keyword>
<feature type="repeat" description="Solcar" evidence="8">
    <location>
        <begin position="37"/>
        <end position="108"/>
    </location>
</feature>
<dbReference type="InterPro" id="IPR023395">
    <property type="entry name" value="MCP_dom_sf"/>
</dbReference>
<dbReference type="AlphaFoldDB" id="A0A5J4Z9G3"/>
<evidence type="ECO:0000256" key="9">
    <source>
        <dbReference type="RuleBase" id="RU000488"/>
    </source>
</evidence>
<dbReference type="OMA" id="DIWIAGA"/>
<evidence type="ECO:0000313" key="10">
    <source>
        <dbReference type="EMBL" id="KAA8499634.1"/>
    </source>
</evidence>
<proteinExistence type="inferred from homology"/>
<feature type="repeat" description="Solcar" evidence="8">
    <location>
        <begin position="218"/>
        <end position="300"/>
    </location>
</feature>
<sequence length="346" mass="36736">MGKVVLCARASKREKDGSVKSAEAAEALEATELGASESFWQSLVSGAAAGIAVDMSLFPLDTIKTRLQTRTPPAELFKGVYAGIKPALIASAPGGAVFFGAYDISKRCASDVLGKLFPQGDWANVASVIGAIGGDLSSCVVRTPFETVKQLVQAGLYSSGRDAVRGVLAEQGIGGLYTGYLSLVARELPFDMMQFPIYEALKRQRSAYLARRGNKRALKTWESSLCGSCAGAISAAATTPFDVVKTRIMTGEASSVMQGFRVIVAEEGPQALFQGIVPRVLWISLGGAIFFGAYEAVKKTLEPVLVKRRRSSRRAKASARAVPTLPFTTHSPAPSRLPLATSFMCL</sequence>
<reference evidence="11" key="1">
    <citation type="journal article" date="2019" name="Nat. Commun.">
        <title>Expansion of phycobilisome linker gene families in mesophilic red algae.</title>
        <authorList>
            <person name="Lee J."/>
            <person name="Kim D."/>
            <person name="Bhattacharya D."/>
            <person name="Yoon H.S."/>
        </authorList>
    </citation>
    <scope>NUCLEOTIDE SEQUENCE [LARGE SCALE GENOMIC DNA]</scope>
    <source>
        <strain evidence="11">CCMP 1328</strain>
    </source>
</reference>
<dbReference type="PROSITE" id="PS50920">
    <property type="entry name" value="SOLCAR"/>
    <property type="match status" value="3"/>
</dbReference>
<evidence type="ECO:0000256" key="4">
    <source>
        <dbReference type="ARBA" id="ARBA00022692"/>
    </source>
</evidence>
<dbReference type="Pfam" id="PF00153">
    <property type="entry name" value="Mito_carr"/>
    <property type="match status" value="3"/>
</dbReference>
<dbReference type="InterPro" id="IPR018108">
    <property type="entry name" value="MCP_transmembrane"/>
</dbReference>